<evidence type="ECO:0000256" key="6">
    <source>
        <dbReference type="ARBA" id="ARBA00022448"/>
    </source>
</evidence>
<evidence type="ECO:0000256" key="3">
    <source>
        <dbReference type="ARBA" id="ARBA00011648"/>
    </source>
</evidence>
<dbReference type="PANTHER" id="PTHR15184:SF82">
    <property type="entry name" value="ATP SYNTHASE SUBUNIT BETA, MITOCHONDRIAL"/>
    <property type="match status" value="1"/>
</dbReference>
<evidence type="ECO:0000256" key="12">
    <source>
        <dbReference type="ARBA" id="ARBA00023136"/>
    </source>
</evidence>
<comment type="catalytic activity">
    <reaction evidence="15">
        <text>ATP + H2O + 4 H(+)(in) = ADP + phosphate + 5 H(+)(out)</text>
        <dbReference type="Rhea" id="RHEA:57720"/>
        <dbReference type="ChEBI" id="CHEBI:15377"/>
        <dbReference type="ChEBI" id="CHEBI:15378"/>
        <dbReference type="ChEBI" id="CHEBI:30616"/>
        <dbReference type="ChEBI" id="CHEBI:43474"/>
        <dbReference type="ChEBI" id="CHEBI:456216"/>
        <dbReference type="EC" id="7.1.2.2"/>
    </reaction>
</comment>
<comment type="caution">
    <text evidence="18">The sequence shown here is derived from an EMBL/GenBank/DDBJ whole genome shotgun (WGS) entry which is preliminary data.</text>
</comment>
<dbReference type="GO" id="GO:0005743">
    <property type="term" value="C:mitochondrial inner membrane"/>
    <property type="evidence" value="ECO:0007669"/>
    <property type="project" value="UniProtKB-SubCell"/>
</dbReference>
<dbReference type="SUPFAM" id="SSF52540">
    <property type="entry name" value="P-loop containing nucleoside triphosphate hydrolases"/>
    <property type="match status" value="1"/>
</dbReference>
<dbReference type="AlphaFoldDB" id="A0A2G2V306"/>
<evidence type="ECO:0000313" key="18">
    <source>
        <dbReference type="EMBL" id="PHT27371.1"/>
    </source>
</evidence>
<keyword evidence="11" id="KW-0406">Ion transport</keyword>
<evidence type="ECO:0000313" key="19">
    <source>
        <dbReference type="Proteomes" id="UP000224567"/>
    </source>
</evidence>
<dbReference type="InterPro" id="IPR050053">
    <property type="entry name" value="ATPase_alpha/beta_chains"/>
</dbReference>
<dbReference type="EMBL" id="MLFT02000446">
    <property type="protein sequence ID" value="PHT27371.1"/>
    <property type="molecule type" value="Genomic_DNA"/>
</dbReference>
<evidence type="ECO:0000256" key="10">
    <source>
        <dbReference type="ARBA" id="ARBA00022967"/>
    </source>
</evidence>
<keyword evidence="8" id="KW-0375">Hydrogen ion transport</keyword>
<dbReference type="PANTHER" id="PTHR15184">
    <property type="entry name" value="ATP SYNTHASE"/>
    <property type="match status" value="1"/>
</dbReference>
<reference evidence="19" key="2">
    <citation type="journal article" date="2017" name="J. Anim. Genet.">
        <title>Multiple reference genome sequences of hot pepper reveal the massive evolution of plant disease resistance genes by retroduplication.</title>
        <authorList>
            <person name="Kim S."/>
            <person name="Park J."/>
            <person name="Yeom S.-I."/>
            <person name="Kim Y.-M."/>
            <person name="Seo E."/>
            <person name="Kim K.-T."/>
            <person name="Kim M.-S."/>
            <person name="Lee J.M."/>
            <person name="Cheong K."/>
            <person name="Shin H.-S."/>
            <person name="Kim S.-B."/>
            <person name="Han K."/>
            <person name="Lee J."/>
            <person name="Park M."/>
            <person name="Lee H.-A."/>
            <person name="Lee H.-Y."/>
            <person name="Lee Y."/>
            <person name="Oh S."/>
            <person name="Lee J.H."/>
            <person name="Choi E."/>
            <person name="Choi E."/>
            <person name="Lee S.E."/>
            <person name="Jeon J."/>
            <person name="Kim H."/>
            <person name="Choi G."/>
            <person name="Song H."/>
            <person name="Lee J."/>
            <person name="Lee S.-C."/>
            <person name="Kwon J.-K."/>
            <person name="Lee H.-Y."/>
            <person name="Koo N."/>
            <person name="Hong Y."/>
            <person name="Kim R.W."/>
            <person name="Kang W.-H."/>
            <person name="Huh J.H."/>
            <person name="Kang B.-C."/>
            <person name="Yang T.-J."/>
            <person name="Lee Y.-H."/>
            <person name="Bennetzen J.L."/>
            <person name="Choi D."/>
        </authorList>
    </citation>
    <scope>NUCLEOTIDE SEQUENCE [LARGE SCALE GENOMIC DNA]</scope>
    <source>
        <strain evidence="19">cv. PBC81</strain>
    </source>
</reference>
<dbReference type="GO" id="GO:0046933">
    <property type="term" value="F:proton-transporting ATP synthase activity, rotational mechanism"/>
    <property type="evidence" value="ECO:0007669"/>
    <property type="project" value="TreeGrafter"/>
</dbReference>
<evidence type="ECO:0000256" key="5">
    <source>
        <dbReference type="ARBA" id="ARBA00019294"/>
    </source>
</evidence>
<evidence type="ECO:0000256" key="7">
    <source>
        <dbReference type="ARBA" id="ARBA00022741"/>
    </source>
</evidence>
<dbReference type="OrthoDB" id="14523at2759"/>
<keyword evidence="6" id="KW-0813">Transport</keyword>
<evidence type="ECO:0000256" key="14">
    <source>
        <dbReference type="ARBA" id="ARBA00023310"/>
    </source>
</evidence>
<keyword evidence="12" id="KW-0472">Membrane</keyword>
<evidence type="ECO:0000259" key="16">
    <source>
        <dbReference type="Pfam" id="PF00006"/>
    </source>
</evidence>
<feature type="domain" description="ATPase F1/V1/A1 complex alpha/beta subunit nucleotide-binding" evidence="16">
    <location>
        <begin position="59"/>
        <end position="189"/>
    </location>
</feature>
<gene>
    <name evidence="18" type="ORF">CQW23_33023</name>
</gene>
<dbReference type="GO" id="GO:0045259">
    <property type="term" value="C:proton-transporting ATP synthase complex"/>
    <property type="evidence" value="ECO:0007669"/>
    <property type="project" value="UniProtKB-KW"/>
</dbReference>
<evidence type="ECO:0000256" key="2">
    <source>
        <dbReference type="ARBA" id="ARBA00008936"/>
    </source>
</evidence>
<comment type="subcellular location">
    <subcellularLocation>
        <location evidence="1">Mitochondrion inner membrane</location>
    </subcellularLocation>
</comment>
<accession>A0A2G2V306</accession>
<organism evidence="18 19">
    <name type="scientific">Capsicum baccatum</name>
    <name type="common">Peruvian pepper</name>
    <dbReference type="NCBI Taxonomy" id="33114"/>
    <lineage>
        <taxon>Eukaryota</taxon>
        <taxon>Viridiplantae</taxon>
        <taxon>Streptophyta</taxon>
        <taxon>Embryophyta</taxon>
        <taxon>Tracheophyta</taxon>
        <taxon>Spermatophyta</taxon>
        <taxon>Magnoliopsida</taxon>
        <taxon>eudicotyledons</taxon>
        <taxon>Gunneridae</taxon>
        <taxon>Pentapetalae</taxon>
        <taxon>asterids</taxon>
        <taxon>lamiids</taxon>
        <taxon>Solanales</taxon>
        <taxon>Solanaceae</taxon>
        <taxon>Solanoideae</taxon>
        <taxon>Capsiceae</taxon>
        <taxon>Capsicum</taxon>
    </lineage>
</organism>
<keyword evidence="13" id="KW-0139">CF(1)</keyword>
<name>A0A2G2V306_CAPBA</name>
<dbReference type="PROSITE" id="PS00152">
    <property type="entry name" value="ATPASE_ALPHA_BETA"/>
    <property type="match status" value="1"/>
</dbReference>
<dbReference type="InterPro" id="IPR024034">
    <property type="entry name" value="ATPase_F1/V1_b/a_C"/>
</dbReference>
<evidence type="ECO:0000259" key="17">
    <source>
        <dbReference type="Pfam" id="PF22919"/>
    </source>
</evidence>
<dbReference type="Pfam" id="PF00006">
    <property type="entry name" value="ATP-synt_ab"/>
    <property type="match status" value="1"/>
</dbReference>
<evidence type="ECO:0000256" key="9">
    <source>
        <dbReference type="ARBA" id="ARBA00022840"/>
    </source>
</evidence>
<dbReference type="Gene3D" id="1.10.1140.10">
    <property type="entry name" value="Bovine Mitochondrial F1-atpase, Atp Synthase Beta Chain, Chain D, domain 3"/>
    <property type="match status" value="1"/>
</dbReference>
<dbReference type="Pfam" id="PF22919">
    <property type="entry name" value="ATP-synt_VA_C"/>
    <property type="match status" value="1"/>
</dbReference>
<comment type="subunit">
    <text evidence="3">F-type ATPases have 2 components, CF(1) - the catalytic core - and CF(0) - the membrane proton channel. CF(1) has five subunits: alpha(3), beta(3), gamma(1), delta(1), epsilon(1). CF(0) has three main subunits: a, b and c.</text>
</comment>
<dbReference type="STRING" id="33114.A0A2G2V306"/>
<evidence type="ECO:0000256" key="8">
    <source>
        <dbReference type="ARBA" id="ARBA00022781"/>
    </source>
</evidence>
<protein>
    <recommendedName>
        <fullName evidence="5">ATP synthase subunit beta, mitochondrial</fullName>
        <ecNumber evidence="4">7.1.2.2</ecNumber>
    </recommendedName>
</protein>
<keyword evidence="7" id="KW-0547">Nucleotide-binding</keyword>
<comment type="similarity">
    <text evidence="2">Belongs to the ATPase alpha/beta chains family.</text>
</comment>
<feature type="domain" description="ATP synthase A/B type C-terminal" evidence="17">
    <location>
        <begin position="237"/>
        <end position="306"/>
    </location>
</feature>
<proteinExistence type="inferred from homology"/>
<dbReference type="InterPro" id="IPR000194">
    <property type="entry name" value="ATPase_F1/V1/A1_a/bsu_nucl-bd"/>
</dbReference>
<evidence type="ECO:0000256" key="11">
    <source>
        <dbReference type="ARBA" id="ARBA00023065"/>
    </source>
</evidence>
<dbReference type="Gene3D" id="3.40.50.12240">
    <property type="match status" value="1"/>
</dbReference>
<evidence type="ECO:0000256" key="4">
    <source>
        <dbReference type="ARBA" id="ARBA00012473"/>
    </source>
</evidence>
<keyword evidence="9" id="KW-0067">ATP-binding</keyword>
<sequence>MVKVQWRHRLVDEATWEVDSDMHSSYPQLFIDSGPSSNVPQLTGIERSSELARLLDSTSDFSIFAGVGECTQEGSDLYREMIESGVIKLGEKQGESKCALVYSQMNEPPGARARVGIIGLTMADHFRDTGGWDVLLFINNIFRFTQANSEMPFLLGRIPSVVGYQPTLITDLGGLQERITTTKKGSITSHSCYNLFLLGCHNCLVPSGMMPLFDLFGIYPSVDPLDSASHMLSPYILGEDHYNIARGLQKVLQNYKNLQDIIDILGMDELTEYVKMTVAHARKIQRFLSQPFHIAEVFTGAPGKYTDLKESINSF</sequence>
<dbReference type="InterPro" id="IPR055190">
    <property type="entry name" value="ATP-synt_VA_C"/>
</dbReference>
<keyword evidence="10" id="KW-1278">Translocase</keyword>
<dbReference type="Proteomes" id="UP000224567">
    <property type="component" value="Unassembled WGS sequence"/>
</dbReference>
<dbReference type="GO" id="GO:0005524">
    <property type="term" value="F:ATP binding"/>
    <property type="evidence" value="ECO:0007669"/>
    <property type="project" value="UniProtKB-KW"/>
</dbReference>
<evidence type="ECO:0000256" key="1">
    <source>
        <dbReference type="ARBA" id="ARBA00004273"/>
    </source>
</evidence>
<dbReference type="InterPro" id="IPR027417">
    <property type="entry name" value="P-loop_NTPase"/>
</dbReference>
<evidence type="ECO:0000256" key="15">
    <source>
        <dbReference type="ARBA" id="ARBA00048383"/>
    </source>
</evidence>
<dbReference type="InterPro" id="IPR020003">
    <property type="entry name" value="ATPase_a/bsu_AS"/>
</dbReference>
<keyword evidence="14" id="KW-0066">ATP synthesis</keyword>
<dbReference type="SUPFAM" id="SSF47917">
    <property type="entry name" value="C-terminal domain of alpha and beta subunits of F1 ATP synthase"/>
    <property type="match status" value="1"/>
</dbReference>
<dbReference type="GO" id="GO:0042776">
    <property type="term" value="P:proton motive force-driven mitochondrial ATP synthesis"/>
    <property type="evidence" value="ECO:0007669"/>
    <property type="project" value="TreeGrafter"/>
</dbReference>
<dbReference type="EC" id="7.1.2.2" evidence="4"/>
<evidence type="ECO:0000256" key="13">
    <source>
        <dbReference type="ARBA" id="ARBA00023196"/>
    </source>
</evidence>
<reference evidence="18 19" key="1">
    <citation type="journal article" date="2017" name="Genome Biol.">
        <title>New reference genome sequences of hot pepper reveal the massive evolution of plant disease-resistance genes by retroduplication.</title>
        <authorList>
            <person name="Kim S."/>
            <person name="Park J."/>
            <person name="Yeom S.I."/>
            <person name="Kim Y.M."/>
            <person name="Seo E."/>
            <person name="Kim K.T."/>
            <person name="Kim M.S."/>
            <person name="Lee J.M."/>
            <person name="Cheong K."/>
            <person name="Shin H.S."/>
            <person name="Kim S.B."/>
            <person name="Han K."/>
            <person name="Lee J."/>
            <person name="Park M."/>
            <person name="Lee H.A."/>
            <person name="Lee H.Y."/>
            <person name="Lee Y."/>
            <person name="Oh S."/>
            <person name="Lee J.H."/>
            <person name="Choi E."/>
            <person name="Choi E."/>
            <person name="Lee S.E."/>
            <person name="Jeon J."/>
            <person name="Kim H."/>
            <person name="Choi G."/>
            <person name="Song H."/>
            <person name="Lee J."/>
            <person name="Lee S.C."/>
            <person name="Kwon J.K."/>
            <person name="Lee H.Y."/>
            <person name="Koo N."/>
            <person name="Hong Y."/>
            <person name="Kim R.W."/>
            <person name="Kang W.H."/>
            <person name="Huh J.H."/>
            <person name="Kang B.C."/>
            <person name="Yang T.J."/>
            <person name="Lee Y.H."/>
            <person name="Bennetzen J.L."/>
            <person name="Choi D."/>
        </authorList>
    </citation>
    <scope>NUCLEOTIDE SEQUENCE [LARGE SCALE GENOMIC DNA]</scope>
    <source>
        <strain evidence="19">cv. PBC81</strain>
    </source>
</reference>
<keyword evidence="19" id="KW-1185">Reference proteome</keyword>